<dbReference type="CDD" id="cd14137">
    <property type="entry name" value="STKc_GSK3"/>
    <property type="match status" value="1"/>
</dbReference>
<reference evidence="8 9" key="1">
    <citation type="submission" date="2021-12" db="EMBL/GenBank/DDBJ databases">
        <title>High titer production of polyol ester of fatty acids by Rhodotorula paludigena BS15 towards product separation-free biomass refinery.</title>
        <authorList>
            <person name="Mano J."/>
            <person name="Ono H."/>
            <person name="Tanaka T."/>
            <person name="Naito K."/>
            <person name="Sushida H."/>
            <person name="Ike M."/>
            <person name="Tokuyasu K."/>
            <person name="Kitaoka M."/>
        </authorList>
    </citation>
    <scope>NUCLEOTIDE SEQUENCE [LARGE SCALE GENOMIC DNA]</scope>
    <source>
        <strain evidence="8 9">BS15</strain>
    </source>
</reference>
<accession>A0AAV5GM43</accession>
<evidence type="ECO:0000313" key="8">
    <source>
        <dbReference type="EMBL" id="GJN90542.1"/>
    </source>
</evidence>
<dbReference type="GO" id="GO:0005524">
    <property type="term" value="F:ATP binding"/>
    <property type="evidence" value="ECO:0007669"/>
    <property type="project" value="UniProtKB-KW"/>
</dbReference>
<dbReference type="AlphaFoldDB" id="A0AAV5GM43"/>
<evidence type="ECO:0000313" key="9">
    <source>
        <dbReference type="Proteomes" id="UP001342314"/>
    </source>
</evidence>
<dbReference type="GO" id="GO:0030154">
    <property type="term" value="P:cell differentiation"/>
    <property type="evidence" value="ECO:0007669"/>
    <property type="project" value="TreeGrafter"/>
</dbReference>
<keyword evidence="5" id="KW-0418">Kinase</keyword>
<dbReference type="PROSITE" id="PS50011">
    <property type="entry name" value="PROTEIN_KINASE_DOM"/>
    <property type="match status" value="1"/>
</dbReference>
<dbReference type="InterPro" id="IPR039192">
    <property type="entry name" value="STKc_GSK3"/>
</dbReference>
<gene>
    <name evidence="8" type="ORF">Rhopal_003554-T1</name>
</gene>
<evidence type="ECO:0000256" key="5">
    <source>
        <dbReference type="ARBA" id="ARBA00022777"/>
    </source>
</evidence>
<evidence type="ECO:0000256" key="3">
    <source>
        <dbReference type="ARBA" id="ARBA00022679"/>
    </source>
</evidence>
<keyword evidence="9" id="KW-1185">Reference proteome</keyword>
<dbReference type="PANTHER" id="PTHR24057">
    <property type="entry name" value="GLYCOGEN SYNTHASE KINASE-3 ALPHA"/>
    <property type="match status" value="1"/>
</dbReference>
<evidence type="ECO:0000256" key="6">
    <source>
        <dbReference type="ARBA" id="ARBA00022840"/>
    </source>
</evidence>
<sequence>MTAQQDANTKDANVKRVYSVIATDRETGEQVELRLRTTSVAGQGSFGVVVCAEMLKGGSGVVALKRTKQDRRFKNRELQLMLALRHNNIVNLLYYWYQEGKQDDEVFLHLVLEYIPDTLYRVYRSYIKRKKPFPELLGKLYLWQLFRALAFVHAHGCCHRDVKPHNVLVDSDTGRLVLIDFGSAKVLTAGEPNVSYTCSRYYRAPELIFGSTTYSTAVDLWATGCILGELLNGAAFFPGSSSACLVPALVEIIKVLGTPTSEQVRAMNPNYLEHGFPQVKRASLAQMLPHASIYAIDLLSALLVYEPTKRFTAIEGLIHPWFDELRAGNLVRLDEAGNEIEGEWALRMPNGREVTVPLFNFSREELSIRPDLIHLYLPTHARAAIERQEGINLASFEPVDLSTLRIHID</sequence>
<evidence type="ECO:0000256" key="1">
    <source>
        <dbReference type="ARBA" id="ARBA00005527"/>
    </source>
</evidence>
<name>A0AAV5GM43_9BASI</name>
<comment type="caution">
    <text evidence="8">The sequence shown here is derived from an EMBL/GenBank/DDBJ whole genome shotgun (WGS) entry which is preliminary data.</text>
</comment>
<dbReference type="InterPro" id="IPR000719">
    <property type="entry name" value="Prot_kinase_dom"/>
</dbReference>
<evidence type="ECO:0000259" key="7">
    <source>
        <dbReference type="PROSITE" id="PS50011"/>
    </source>
</evidence>
<dbReference type="Proteomes" id="UP001342314">
    <property type="component" value="Unassembled WGS sequence"/>
</dbReference>
<dbReference type="Gene3D" id="1.10.510.10">
    <property type="entry name" value="Transferase(Phosphotransferase) domain 1"/>
    <property type="match status" value="1"/>
</dbReference>
<dbReference type="SUPFAM" id="SSF56112">
    <property type="entry name" value="Protein kinase-like (PK-like)"/>
    <property type="match status" value="1"/>
</dbReference>
<protein>
    <recommendedName>
        <fullName evidence="7">Protein kinase domain-containing protein</fullName>
    </recommendedName>
</protein>
<keyword evidence="3" id="KW-0808">Transferase</keyword>
<dbReference type="GO" id="GO:0005634">
    <property type="term" value="C:nucleus"/>
    <property type="evidence" value="ECO:0007669"/>
    <property type="project" value="TreeGrafter"/>
</dbReference>
<dbReference type="PROSITE" id="PS00108">
    <property type="entry name" value="PROTEIN_KINASE_ST"/>
    <property type="match status" value="1"/>
</dbReference>
<dbReference type="GO" id="GO:0007165">
    <property type="term" value="P:signal transduction"/>
    <property type="evidence" value="ECO:0007669"/>
    <property type="project" value="TreeGrafter"/>
</dbReference>
<evidence type="ECO:0000256" key="2">
    <source>
        <dbReference type="ARBA" id="ARBA00022527"/>
    </source>
</evidence>
<dbReference type="Pfam" id="PF00069">
    <property type="entry name" value="Pkinase"/>
    <property type="match status" value="1"/>
</dbReference>
<proteinExistence type="inferred from homology"/>
<dbReference type="EMBL" id="BQKY01000007">
    <property type="protein sequence ID" value="GJN90542.1"/>
    <property type="molecule type" value="Genomic_DNA"/>
</dbReference>
<keyword evidence="2" id="KW-0723">Serine/threonine-protein kinase</keyword>
<keyword evidence="4" id="KW-0547">Nucleotide-binding</keyword>
<comment type="similarity">
    <text evidence="1">Belongs to the protein kinase superfamily. CMGC Ser/Thr protein kinase family. GSK-3 subfamily.</text>
</comment>
<dbReference type="FunFam" id="1.10.510.10:FF:000624">
    <property type="entry name" value="Mitogen-activated protein kinase"/>
    <property type="match status" value="1"/>
</dbReference>
<dbReference type="GO" id="GO:0005737">
    <property type="term" value="C:cytoplasm"/>
    <property type="evidence" value="ECO:0007669"/>
    <property type="project" value="TreeGrafter"/>
</dbReference>
<dbReference type="SMART" id="SM00220">
    <property type="entry name" value="S_TKc"/>
    <property type="match status" value="1"/>
</dbReference>
<dbReference type="PANTHER" id="PTHR24057:SF0">
    <property type="entry name" value="PROTEIN KINASE SHAGGY-RELATED"/>
    <property type="match status" value="1"/>
</dbReference>
<dbReference type="InterPro" id="IPR008271">
    <property type="entry name" value="Ser/Thr_kinase_AS"/>
</dbReference>
<organism evidence="8 9">
    <name type="scientific">Rhodotorula paludigena</name>
    <dbReference type="NCBI Taxonomy" id="86838"/>
    <lineage>
        <taxon>Eukaryota</taxon>
        <taxon>Fungi</taxon>
        <taxon>Dikarya</taxon>
        <taxon>Basidiomycota</taxon>
        <taxon>Pucciniomycotina</taxon>
        <taxon>Microbotryomycetes</taxon>
        <taxon>Sporidiobolales</taxon>
        <taxon>Sporidiobolaceae</taxon>
        <taxon>Rhodotorula</taxon>
    </lineage>
</organism>
<dbReference type="GO" id="GO:0004674">
    <property type="term" value="F:protein serine/threonine kinase activity"/>
    <property type="evidence" value="ECO:0007669"/>
    <property type="project" value="UniProtKB-KW"/>
</dbReference>
<dbReference type="Gene3D" id="3.30.200.20">
    <property type="entry name" value="Phosphorylase Kinase, domain 1"/>
    <property type="match status" value="1"/>
</dbReference>
<feature type="domain" description="Protein kinase" evidence="7">
    <location>
        <begin position="35"/>
        <end position="322"/>
    </location>
</feature>
<dbReference type="InterPro" id="IPR050591">
    <property type="entry name" value="GSK-3"/>
</dbReference>
<dbReference type="InterPro" id="IPR011009">
    <property type="entry name" value="Kinase-like_dom_sf"/>
</dbReference>
<evidence type="ECO:0000256" key="4">
    <source>
        <dbReference type="ARBA" id="ARBA00022741"/>
    </source>
</evidence>
<keyword evidence="6" id="KW-0067">ATP-binding</keyword>